<name>A0A6A7A4J1_9PLEO</name>
<evidence type="ECO:0000313" key="5">
    <source>
        <dbReference type="Proteomes" id="UP000799424"/>
    </source>
</evidence>
<dbReference type="Pfam" id="PF00004">
    <property type="entry name" value="AAA"/>
    <property type="match status" value="1"/>
</dbReference>
<dbReference type="AlphaFoldDB" id="A0A6A7A4J1"/>
<dbReference type="PANTHER" id="PTHR46411">
    <property type="entry name" value="FAMILY ATPASE, PUTATIVE-RELATED"/>
    <property type="match status" value="1"/>
</dbReference>
<organism evidence="4 5">
    <name type="scientific">Ophiobolus disseminans</name>
    <dbReference type="NCBI Taxonomy" id="1469910"/>
    <lineage>
        <taxon>Eukaryota</taxon>
        <taxon>Fungi</taxon>
        <taxon>Dikarya</taxon>
        <taxon>Ascomycota</taxon>
        <taxon>Pezizomycotina</taxon>
        <taxon>Dothideomycetes</taxon>
        <taxon>Pleosporomycetidae</taxon>
        <taxon>Pleosporales</taxon>
        <taxon>Pleosporineae</taxon>
        <taxon>Phaeosphaeriaceae</taxon>
        <taxon>Ophiobolus</taxon>
    </lineage>
</organism>
<evidence type="ECO:0000259" key="2">
    <source>
        <dbReference type="Pfam" id="PF00004"/>
    </source>
</evidence>
<keyword evidence="5" id="KW-1185">Reference proteome</keyword>
<feature type="domain" description="ATPase AAA-type core" evidence="2">
    <location>
        <begin position="33"/>
        <end position="110"/>
    </location>
</feature>
<evidence type="ECO:0000259" key="3">
    <source>
        <dbReference type="Pfam" id="PF23232"/>
    </source>
</evidence>
<gene>
    <name evidence="4" type="ORF">CC86DRAFT_440001</name>
</gene>
<dbReference type="Pfam" id="PF23232">
    <property type="entry name" value="AAA_lid_13"/>
    <property type="match status" value="1"/>
</dbReference>
<dbReference type="EMBL" id="MU006224">
    <property type="protein sequence ID" value="KAF2827495.1"/>
    <property type="molecule type" value="Genomic_DNA"/>
</dbReference>
<sequence length="378" mass="43124">MSRLDHTPSWGPRCRQNFNCGMCRRDTSKPLYPIMCGDLGVTAGVVEETLSMIFARAEAWNCVVLLDEADVFLAQRTRFELKRNAVVSVFLRVLEYYRGVLILTTNRVYQTLAIWRMNLNRVVEQNMGGIAAHEDEIMRFADAHLDNHRARDTRWNGRQIRNAFQTALAMAEYDAIEASDEAVWERQVGTGIFNAHLKASHFRTVADASSEFDSYMEQATVATDAGRALMDRDRADNFKRMPPPASTRNQHCDGQWPHGREDEDICLRPRPDPDAQTSQANFGIREFGSTQAARFSGQEWPGTSQRWTGAPDEPHLNPHDPYRDKAYIPNKASEFGERVVPQSSYGQILTHRHHKQTLEFASLGRRRLLGSQDKNGRR</sequence>
<proteinExistence type="predicted"/>
<dbReference type="GO" id="GO:0016887">
    <property type="term" value="F:ATP hydrolysis activity"/>
    <property type="evidence" value="ECO:0007669"/>
    <property type="project" value="InterPro"/>
</dbReference>
<protein>
    <submittedName>
        <fullName evidence="4">Uncharacterized protein</fullName>
    </submittedName>
</protein>
<dbReference type="InterPro" id="IPR027417">
    <property type="entry name" value="P-loop_NTPase"/>
</dbReference>
<evidence type="ECO:0000256" key="1">
    <source>
        <dbReference type="SAM" id="MobiDB-lite"/>
    </source>
</evidence>
<accession>A0A6A7A4J1</accession>
<feature type="region of interest" description="Disordered" evidence="1">
    <location>
        <begin position="238"/>
        <end position="257"/>
    </location>
</feature>
<dbReference type="OrthoDB" id="10042665at2759"/>
<dbReference type="InterPro" id="IPR003959">
    <property type="entry name" value="ATPase_AAA_core"/>
</dbReference>
<evidence type="ECO:0000313" key="4">
    <source>
        <dbReference type="EMBL" id="KAF2827495.1"/>
    </source>
</evidence>
<reference evidence="4" key="1">
    <citation type="journal article" date="2020" name="Stud. Mycol.">
        <title>101 Dothideomycetes genomes: a test case for predicting lifestyles and emergence of pathogens.</title>
        <authorList>
            <person name="Haridas S."/>
            <person name="Albert R."/>
            <person name="Binder M."/>
            <person name="Bloem J."/>
            <person name="Labutti K."/>
            <person name="Salamov A."/>
            <person name="Andreopoulos B."/>
            <person name="Baker S."/>
            <person name="Barry K."/>
            <person name="Bills G."/>
            <person name="Bluhm B."/>
            <person name="Cannon C."/>
            <person name="Castanera R."/>
            <person name="Culley D."/>
            <person name="Daum C."/>
            <person name="Ezra D."/>
            <person name="Gonzalez J."/>
            <person name="Henrissat B."/>
            <person name="Kuo A."/>
            <person name="Liang C."/>
            <person name="Lipzen A."/>
            <person name="Lutzoni F."/>
            <person name="Magnuson J."/>
            <person name="Mondo S."/>
            <person name="Nolan M."/>
            <person name="Ohm R."/>
            <person name="Pangilinan J."/>
            <person name="Park H.-J."/>
            <person name="Ramirez L."/>
            <person name="Alfaro M."/>
            <person name="Sun H."/>
            <person name="Tritt A."/>
            <person name="Yoshinaga Y."/>
            <person name="Zwiers L.-H."/>
            <person name="Turgeon B."/>
            <person name="Goodwin S."/>
            <person name="Spatafora J."/>
            <person name="Crous P."/>
            <person name="Grigoriev I."/>
        </authorList>
    </citation>
    <scope>NUCLEOTIDE SEQUENCE</scope>
    <source>
        <strain evidence="4">CBS 113818</strain>
    </source>
</reference>
<dbReference type="InterPro" id="IPR056599">
    <property type="entry name" value="AAA_lid_fung"/>
</dbReference>
<dbReference type="Gene3D" id="3.40.50.300">
    <property type="entry name" value="P-loop containing nucleotide triphosphate hydrolases"/>
    <property type="match status" value="1"/>
</dbReference>
<dbReference type="GO" id="GO:0005524">
    <property type="term" value="F:ATP binding"/>
    <property type="evidence" value="ECO:0007669"/>
    <property type="project" value="InterPro"/>
</dbReference>
<dbReference type="Proteomes" id="UP000799424">
    <property type="component" value="Unassembled WGS sequence"/>
</dbReference>
<dbReference type="PANTHER" id="PTHR46411:SF2">
    <property type="entry name" value="AAA+ ATPASE DOMAIN-CONTAINING PROTEIN"/>
    <property type="match status" value="1"/>
</dbReference>
<dbReference type="SUPFAM" id="SSF52540">
    <property type="entry name" value="P-loop containing nucleoside triphosphate hydrolases"/>
    <property type="match status" value="1"/>
</dbReference>
<feature type="domain" description="AAA+ ATPase lid" evidence="3">
    <location>
        <begin position="111"/>
        <end position="219"/>
    </location>
</feature>